<protein>
    <submittedName>
        <fullName evidence="1">Uncharacterized protein</fullName>
    </submittedName>
</protein>
<dbReference type="EnsemblPlants" id="AET4Gv20020300.30">
    <property type="protein sequence ID" value="AET4Gv20020300.30"/>
    <property type="gene ID" value="AET4Gv20020300"/>
</dbReference>
<dbReference type="InterPro" id="IPR052625">
    <property type="entry name" value="Chl_b_Red"/>
</dbReference>
<dbReference type="Pfam" id="PF00106">
    <property type="entry name" value="adh_short"/>
    <property type="match status" value="1"/>
</dbReference>
<dbReference type="SUPFAM" id="SSF51735">
    <property type="entry name" value="NAD(P)-binding Rossmann-fold domains"/>
    <property type="match status" value="1"/>
</dbReference>
<reference evidence="1" key="3">
    <citation type="journal article" date="2017" name="Nature">
        <title>Genome sequence of the progenitor of the wheat D genome Aegilops tauschii.</title>
        <authorList>
            <person name="Luo M.C."/>
            <person name="Gu Y.Q."/>
            <person name="Puiu D."/>
            <person name="Wang H."/>
            <person name="Twardziok S.O."/>
            <person name="Deal K.R."/>
            <person name="Huo N."/>
            <person name="Zhu T."/>
            <person name="Wang L."/>
            <person name="Wang Y."/>
            <person name="McGuire P.E."/>
            <person name="Liu S."/>
            <person name="Long H."/>
            <person name="Ramasamy R.K."/>
            <person name="Rodriguez J.C."/>
            <person name="Van S.L."/>
            <person name="Yuan L."/>
            <person name="Wang Z."/>
            <person name="Xia Z."/>
            <person name="Xiao L."/>
            <person name="Anderson O.D."/>
            <person name="Ouyang S."/>
            <person name="Liang Y."/>
            <person name="Zimin A.V."/>
            <person name="Pertea G."/>
            <person name="Qi P."/>
            <person name="Bennetzen J.L."/>
            <person name="Dai X."/>
            <person name="Dawson M.W."/>
            <person name="Muller H.G."/>
            <person name="Kugler K."/>
            <person name="Rivarola-Duarte L."/>
            <person name="Spannagl M."/>
            <person name="Mayer K.F.X."/>
            <person name="Lu F.H."/>
            <person name="Bevan M.W."/>
            <person name="Leroy P."/>
            <person name="Li P."/>
            <person name="You F.M."/>
            <person name="Sun Q."/>
            <person name="Liu Z."/>
            <person name="Lyons E."/>
            <person name="Wicker T."/>
            <person name="Salzberg S.L."/>
            <person name="Devos K.M."/>
            <person name="Dvorak J."/>
        </authorList>
    </citation>
    <scope>NUCLEOTIDE SEQUENCE [LARGE SCALE GENOMIC DNA]</scope>
    <source>
        <strain evidence="1">cv. AL8/78</strain>
    </source>
</reference>
<dbReference type="GO" id="GO:0010304">
    <property type="term" value="P:PSII associated light-harvesting complex II catabolic process"/>
    <property type="evidence" value="ECO:0007669"/>
    <property type="project" value="TreeGrafter"/>
</dbReference>
<dbReference type="GO" id="GO:0015996">
    <property type="term" value="P:chlorophyll catabolic process"/>
    <property type="evidence" value="ECO:0007669"/>
    <property type="project" value="TreeGrafter"/>
</dbReference>
<dbReference type="PANTHER" id="PTHR24314">
    <property type="entry name" value="NON-SPECIFIC LIPID TRANSFER PROTEIN-RELATED"/>
    <property type="match status" value="1"/>
</dbReference>
<dbReference type="InterPro" id="IPR036291">
    <property type="entry name" value="NAD(P)-bd_dom_sf"/>
</dbReference>
<evidence type="ECO:0000313" key="2">
    <source>
        <dbReference type="Proteomes" id="UP000015105"/>
    </source>
</evidence>
<dbReference type="GO" id="GO:0034256">
    <property type="term" value="F:chlorophyll(ide) b reductase activity"/>
    <property type="evidence" value="ECO:0007669"/>
    <property type="project" value="TreeGrafter"/>
</dbReference>
<proteinExistence type="predicted"/>
<dbReference type="Gramene" id="AET4Gv20020300.30">
    <property type="protein sequence ID" value="AET4Gv20020300.30"/>
    <property type="gene ID" value="AET4Gv20020300"/>
</dbReference>
<organism evidence="1 2">
    <name type="scientific">Aegilops tauschii subsp. strangulata</name>
    <name type="common">Goatgrass</name>
    <dbReference type="NCBI Taxonomy" id="200361"/>
    <lineage>
        <taxon>Eukaryota</taxon>
        <taxon>Viridiplantae</taxon>
        <taxon>Streptophyta</taxon>
        <taxon>Embryophyta</taxon>
        <taxon>Tracheophyta</taxon>
        <taxon>Spermatophyta</taxon>
        <taxon>Magnoliopsida</taxon>
        <taxon>Liliopsida</taxon>
        <taxon>Poales</taxon>
        <taxon>Poaceae</taxon>
        <taxon>BOP clade</taxon>
        <taxon>Pooideae</taxon>
        <taxon>Triticodae</taxon>
        <taxon>Triticeae</taxon>
        <taxon>Triticinae</taxon>
        <taxon>Aegilops</taxon>
    </lineage>
</organism>
<reference evidence="1" key="5">
    <citation type="journal article" date="2021" name="G3 (Bethesda)">
        <title>Aegilops tauschii genome assembly Aet v5.0 features greater sequence contiguity and improved annotation.</title>
        <authorList>
            <person name="Wang L."/>
            <person name="Zhu T."/>
            <person name="Rodriguez J.C."/>
            <person name="Deal K.R."/>
            <person name="Dubcovsky J."/>
            <person name="McGuire P.E."/>
            <person name="Lux T."/>
            <person name="Spannagl M."/>
            <person name="Mayer K.F.X."/>
            <person name="Baldrich P."/>
            <person name="Meyers B.C."/>
            <person name="Huo N."/>
            <person name="Gu Y.Q."/>
            <person name="Zhou H."/>
            <person name="Devos K.M."/>
            <person name="Bennetzen J.L."/>
            <person name="Unver T."/>
            <person name="Budak H."/>
            <person name="Gulick P.J."/>
            <person name="Galiba G."/>
            <person name="Kalapos B."/>
            <person name="Nelson D.R."/>
            <person name="Li P."/>
            <person name="You F.M."/>
            <person name="Luo M.C."/>
            <person name="Dvorak J."/>
        </authorList>
    </citation>
    <scope>NUCLEOTIDE SEQUENCE [LARGE SCALE GENOMIC DNA]</scope>
    <source>
        <strain evidence="1">cv. AL8/78</strain>
    </source>
</reference>
<dbReference type="Gene3D" id="3.40.50.720">
    <property type="entry name" value="NAD(P)-binding Rossmann-like Domain"/>
    <property type="match status" value="1"/>
</dbReference>
<evidence type="ECO:0000313" key="1">
    <source>
        <dbReference type="EnsemblPlants" id="AET4Gv20020300.30"/>
    </source>
</evidence>
<dbReference type="Proteomes" id="UP000015105">
    <property type="component" value="Chromosome 4D"/>
</dbReference>
<accession>A0A453H0R1</accession>
<dbReference type="InterPro" id="IPR002347">
    <property type="entry name" value="SDR_fam"/>
</dbReference>
<sequence>AEALSGGGGGGPPRREPMAPPYNVLITGSTKGIGYALARKFLKAGDNVVICSRSAERVESVRNDLKKEFGEQHVWVPTAELLGPYIFIQVLFIKIVKIVQCNTFNSIVSFFCAMIGDCL</sequence>
<reference evidence="1" key="4">
    <citation type="submission" date="2019-03" db="UniProtKB">
        <authorList>
            <consortium name="EnsemblPlants"/>
        </authorList>
    </citation>
    <scope>IDENTIFICATION</scope>
</reference>
<dbReference type="AlphaFoldDB" id="A0A453H0R1"/>
<reference evidence="2" key="1">
    <citation type="journal article" date="2014" name="Science">
        <title>Ancient hybridizations among the ancestral genomes of bread wheat.</title>
        <authorList>
            <consortium name="International Wheat Genome Sequencing Consortium,"/>
            <person name="Marcussen T."/>
            <person name="Sandve S.R."/>
            <person name="Heier L."/>
            <person name="Spannagl M."/>
            <person name="Pfeifer M."/>
            <person name="Jakobsen K.S."/>
            <person name="Wulff B.B."/>
            <person name="Steuernagel B."/>
            <person name="Mayer K.F."/>
            <person name="Olsen O.A."/>
        </authorList>
    </citation>
    <scope>NUCLEOTIDE SEQUENCE [LARGE SCALE GENOMIC DNA]</scope>
    <source>
        <strain evidence="2">cv. AL8/78</strain>
    </source>
</reference>
<name>A0A453H0R1_AEGTS</name>
<dbReference type="PANTHER" id="PTHR24314:SF15">
    <property type="entry name" value="CHLOROPHYLL(IDE) B REDUCTASE NOL, CHLOROPLASTIC"/>
    <property type="match status" value="1"/>
</dbReference>
<reference evidence="2" key="2">
    <citation type="journal article" date="2017" name="Nat. Plants">
        <title>The Aegilops tauschii genome reveals multiple impacts of transposons.</title>
        <authorList>
            <person name="Zhao G."/>
            <person name="Zou C."/>
            <person name="Li K."/>
            <person name="Wang K."/>
            <person name="Li T."/>
            <person name="Gao L."/>
            <person name="Zhang X."/>
            <person name="Wang H."/>
            <person name="Yang Z."/>
            <person name="Liu X."/>
            <person name="Jiang W."/>
            <person name="Mao L."/>
            <person name="Kong X."/>
            <person name="Jiao Y."/>
            <person name="Jia J."/>
        </authorList>
    </citation>
    <scope>NUCLEOTIDE SEQUENCE [LARGE SCALE GENOMIC DNA]</scope>
    <source>
        <strain evidence="2">cv. AL8/78</strain>
    </source>
</reference>
<keyword evidence="2" id="KW-1185">Reference proteome</keyword>